<accession>A0AA39FI81</accession>
<reference evidence="4" key="1">
    <citation type="journal article" date="2023" name="bioRxiv">
        <title>Scaffold-level genome assemblies of two parasitoid biocontrol wasps reveal the parthenogenesis mechanism and an associated novel virus.</title>
        <authorList>
            <person name="Inwood S."/>
            <person name="Skelly J."/>
            <person name="Guhlin J."/>
            <person name="Harrop T."/>
            <person name="Goldson S."/>
            <person name="Dearden P."/>
        </authorList>
    </citation>
    <scope>NUCLEOTIDE SEQUENCE</scope>
    <source>
        <strain evidence="4">Irish</strain>
        <tissue evidence="4">Whole body</tissue>
    </source>
</reference>
<protein>
    <recommendedName>
        <fullName evidence="6">Ankyrin repeat domain-containing protein 16</fullName>
    </recommendedName>
</protein>
<feature type="repeat" description="ANK" evidence="3">
    <location>
        <begin position="218"/>
        <end position="250"/>
    </location>
</feature>
<dbReference type="Gene3D" id="1.25.40.20">
    <property type="entry name" value="Ankyrin repeat-containing domain"/>
    <property type="match status" value="3"/>
</dbReference>
<dbReference type="Pfam" id="PF12796">
    <property type="entry name" value="Ank_2"/>
    <property type="match status" value="3"/>
</dbReference>
<organism evidence="4 5">
    <name type="scientific">Microctonus aethiopoides</name>
    <dbReference type="NCBI Taxonomy" id="144406"/>
    <lineage>
        <taxon>Eukaryota</taxon>
        <taxon>Metazoa</taxon>
        <taxon>Ecdysozoa</taxon>
        <taxon>Arthropoda</taxon>
        <taxon>Hexapoda</taxon>
        <taxon>Insecta</taxon>
        <taxon>Pterygota</taxon>
        <taxon>Neoptera</taxon>
        <taxon>Endopterygota</taxon>
        <taxon>Hymenoptera</taxon>
        <taxon>Apocrita</taxon>
        <taxon>Ichneumonoidea</taxon>
        <taxon>Braconidae</taxon>
        <taxon>Euphorinae</taxon>
        <taxon>Microctonus</taxon>
    </lineage>
</organism>
<evidence type="ECO:0000256" key="2">
    <source>
        <dbReference type="ARBA" id="ARBA00023043"/>
    </source>
</evidence>
<feature type="repeat" description="ANK" evidence="3">
    <location>
        <begin position="184"/>
        <end position="211"/>
    </location>
</feature>
<keyword evidence="5" id="KW-1185">Reference proteome</keyword>
<dbReference type="SUPFAM" id="SSF48403">
    <property type="entry name" value="Ankyrin repeat"/>
    <property type="match status" value="1"/>
</dbReference>
<dbReference type="InterPro" id="IPR002110">
    <property type="entry name" value="Ankyrin_rpt"/>
</dbReference>
<feature type="repeat" description="ANK" evidence="3">
    <location>
        <begin position="114"/>
        <end position="149"/>
    </location>
</feature>
<evidence type="ECO:0000313" key="5">
    <source>
        <dbReference type="Proteomes" id="UP001168990"/>
    </source>
</evidence>
<reference evidence="4" key="2">
    <citation type="submission" date="2023-03" db="EMBL/GenBank/DDBJ databases">
        <authorList>
            <person name="Inwood S.N."/>
            <person name="Skelly J.G."/>
            <person name="Guhlin J."/>
            <person name="Harrop T.W.R."/>
            <person name="Goldson S.G."/>
            <person name="Dearden P.K."/>
        </authorList>
    </citation>
    <scope>NUCLEOTIDE SEQUENCE</scope>
    <source>
        <strain evidence="4">Irish</strain>
        <tissue evidence="4">Whole body</tissue>
    </source>
</reference>
<keyword evidence="2 3" id="KW-0040">ANK repeat</keyword>
<evidence type="ECO:0000256" key="3">
    <source>
        <dbReference type="PROSITE-ProRule" id="PRU00023"/>
    </source>
</evidence>
<dbReference type="EMBL" id="JAQQBS010000004">
    <property type="protein sequence ID" value="KAK0169978.1"/>
    <property type="molecule type" value="Genomic_DNA"/>
</dbReference>
<comment type="caution">
    <text evidence="4">The sequence shown here is derived from an EMBL/GenBank/DDBJ whole genome shotgun (WGS) entry which is preliminary data.</text>
</comment>
<proteinExistence type="predicted"/>
<sequence>MTDGYLNLSKEFLRITQRGDLIELENLSSKYRIENWTIFRHDVSGDTALHISAREGYLDIVKYLCTNWQNPLLKVNVVNKDMKSPLHEAAQFSRYYIVDYLIQQGATVDSLKRADWTPLMMACTKNSADALNCIKGLLKAGADLTIRNKDGWTPLHVACRVGNINIIQLLLKEKPECATIRTNNGRTTLHIAAFHGHIDVMDALISVQSDLLHACDSTGGTPLYEAVKCRNFDAFKHLINLGSDVQFIDVVGQTILHVAASVGNISVIDYILTNGLIDVHCKDNFGITALALAERNKGDNNCVDLLKKYI</sequence>
<dbReference type="AlphaFoldDB" id="A0AA39FI81"/>
<feature type="repeat" description="ANK" evidence="3">
    <location>
        <begin position="44"/>
        <end position="64"/>
    </location>
</feature>
<evidence type="ECO:0000313" key="4">
    <source>
        <dbReference type="EMBL" id="KAK0169978.1"/>
    </source>
</evidence>
<dbReference type="InterPro" id="IPR036770">
    <property type="entry name" value="Ankyrin_rpt-contain_sf"/>
</dbReference>
<keyword evidence="1" id="KW-0677">Repeat</keyword>
<dbReference type="Proteomes" id="UP001168990">
    <property type="component" value="Unassembled WGS sequence"/>
</dbReference>
<dbReference type="PANTHER" id="PTHR24171">
    <property type="entry name" value="ANKYRIN REPEAT DOMAIN-CONTAINING PROTEIN 39-RELATED"/>
    <property type="match status" value="1"/>
</dbReference>
<dbReference type="PRINTS" id="PR01415">
    <property type="entry name" value="ANKYRIN"/>
</dbReference>
<name>A0AA39FI81_9HYME</name>
<evidence type="ECO:0008006" key="6">
    <source>
        <dbReference type="Google" id="ProtNLM"/>
    </source>
</evidence>
<dbReference type="PROSITE" id="PS50297">
    <property type="entry name" value="ANK_REP_REGION"/>
    <property type="match status" value="6"/>
</dbReference>
<feature type="repeat" description="ANK" evidence="3">
    <location>
        <begin position="251"/>
        <end position="275"/>
    </location>
</feature>
<dbReference type="PROSITE" id="PS50088">
    <property type="entry name" value="ANK_REPEAT"/>
    <property type="match status" value="7"/>
</dbReference>
<feature type="repeat" description="ANK" evidence="3">
    <location>
        <begin position="150"/>
        <end position="172"/>
    </location>
</feature>
<feature type="repeat" description="ANK" evidence="3">
    <location>
        <begin position="81"/>
        <end position="113"/>
    </location>
</feature>
<gene>
    <name evidence="4" type="ORF">PV328_010600</name>
</gene>
<evidence type="ECO:0000256" key="1">
    <source>
        <dbReference type="ARBA" id="ARBA00022737"/>
    </source>
</evidence>
<dbReference type="SMART" id="SM00248">
    <property type="entry name" value="ANK"/>
    <property type="match status" value="7"/>
</dbReference>